<dbReference type="Proteomes" id="UP001182556">
    <property type="component" value="Unassembled WGS sequence"/>
</dbReference>
<accession>A0AAD9CTU7</accession>
<organism evidence="3 4">
    <name type="scientific">Papiliotrema laurentii</name>
    <name type="common">Cryptococcus laurentii</name>
    <dbReference type="NCBI Taxonomy" id="5418"/>
    <lineage>
        <taxon>Eukaryota</taxon>
        <taxon>Fungi</taxon>
        <taxon>Dikarya</taxon>
        <taxon>Basidiomycota</taxon>
        <taxon>Agaricomycotina</taxon>
        <taxon>Tremellomycetes</taxon>
        <taxon>Tremellales</taxon>
        <taxon>Rhynchogastremaceae</taxon>
        <taxon>Papiliotrema</taxon>
    </lineage>
</organism>
<feature type="region of interest" description="Disordered" evidence="1">
    <location>
        <begin position="278"/>
        <end position="305"/>
    </location>
</feature>
<name>A0AAD9CTU7_PAPLA</name>
<reference evidence="3" key="1">
    <citation type="submission" date="2023-02" db="EMBL/GenBank/DDBJ databases">
        <title>Identification and recombinant expression of a fungal hydrolase from Papiliotrema laurentii that hydrolyzes apple cutin and clears colloidal polyester polyurethane.</title>
        <authorList>
            <consortium name="DOE Joint Genome Institute"/>
            <person name="Roman V.A."/>
            <person name="Bojanowski C."/>
            <person name="Crable B.R."/>
            <person name="Wagner D.N."/>
            <person name="Hung C.S."/>
            <person name="Nadeau L.J."/>
            <person name="Schratz L."/>
            <person name="Haridas S."/>
            <person name="Pangilinan J."/>
            <person name="Lipzen A."/>
            <person name="Na H."/>
            <person name="Yan M."/>
            <person name="Ng V."/>
            <person name="Grigoriev I.V."/>
            <person name="Spatafora J.W."/>
            <person name="Barlow D."/>
            <person name="Biffinger J."/>
            <person name="Kelley-Loughnane N."/>
            <person name="Varaljay V.A."/>
            <person name="Crookes-Goodson W.J."/>
        </authorList>
    </citation>
    <scope>NUCLEOTIDE SEQUENCE</scope>
    <source>
        <strain evidence="3">5307AH</strain>
    </source>
</reference>
<evidence type="ECO:0000256" key="1">
    <source>
        <dbReference type="SAM" id="MobiDB-lite"/>
    </source>
</evidence>
<proteinExistence type="predicted"/>
<evidence type="ECO:0000313" key="3">
    <source>
        <dbReference type="EMBL" id="KAK1920724.1"/>
    </source>
</evidence>
<dbReference type="EMBL" id="JAODAN010000014">
    <property type="protein sequence ID" value="KAK1920661.1"/>
    <property type="molecule type" value="Genomic_DNA"/>
</dbReference>
<gene>
    <name evidence="3" type="ORF">DB88DRAFT_548845</name>
    <name evidence="2" type="ORF">DB88DRAFT_548883</name>
</gene>
<keyword evidence="4" id="KW-1185">Reference proteome</keyword>
<dbReference type="AlphaFoldDB" id="A0AAD9CTU7"/>
<protein>
    <submittedName>
        <fullName evidence="3">Uncharacterized protein</fullName>
    </submittedName>
</protein>
<dbReference type="EMBL" id="JAODAN010000013">
    <property type="protein sequence ID" value="KAK1920724.1"/>
    <property type="molecule type" value="Genomic_DNA"/>
</dbReference>
<evidence type="ECO:0000313" key="2">
    <source>
        <dbReference type="EMBL" id="KAK1920661.1"/>
    </source>
</evidence>
<feature type="compositionally biased region" description="Polar residues" evidence="1">
    <location>
        <begin position="295"/>
        <end position="305"/>
    </location>
</feature>
<evidence type="ECO:0000313" key="4">
    <source>
        <dbReference type="Proteomes" id="UP001182556"/>
    </source>
</evidence>
<comment type="caution">
    <text evidence="3">The sequence shown here is derived from an EMBL/GenBank/DDBJ whole genome shotgun (WGS) entry which is preliminary data.</text>
</comment>
<sequence length="305" mass="33116">MTRQYAGVGGQWTVVLGSMKEFESVRIKARGLIRSLFDNVAMNRGSMLATTTRTTLLAPTVPENIWRLSHKPPGPGPGPVMPSSLGSSLLITEHNRVVLTSSTEATHTDYCRGLEDDVDVLLADQAAAPHAFGGIPEVSEEVHEAYSLLIRESYEDRDSHRLDLDAQRIINKAQAVPGSQPWVPSTMIPQQMRPFLRIPSFCTMRNRAYVSGEKGGHQLLRLLQNAPTTRPARFHLMGHSFGCIVVSAAVCGPRNARDLPRPVDTLFLVQAAMTSGAFAQGGSGPSTMPGDFNPKTGTLQDTSND</sequence>